<evidence type="ECO:0000313" key="10">
    <source>
        <dbReference type="EMBL" id="QIV79814.1"/>
    </source>
</evidence>
<dbReference type="Pfam" id="PF00848">
    <property type="entry name" value="Ring_hydroxyl_A"/>
    <property type="match status" value="1"/>
</dbReference>
<accession>A0A6H0RXZ8</accession>
<dbReference type="GO" id="GO:0051537">
    <property type="term" value="F:2 iron, 2 sulfur cluster binding"/>
    <property type="evidence" value="ECO:0007669"/>
    <property type="project" value="UniProtKB-KW"/>
</dbReference>
<organism evidence="10 11">
    <name type="scientific">Mycolicibacterium frederiksbergense</name>
    <dbReference type="NCBI Taxonomy" id="117567"/>
    <lineage>
        <taxon>Bacteria</taxon>
        <taxon>Bacillati</taxon>
        <taxon>Actinomycetota</taxon>
        <taxon>Actinomycetes</taxon>
        <taxon>Mycobacteriales</taxon>
        <taxon>Mycobacteriaceae</taxon>
        <taxon>Mycolicibacterium</taxon>
    </lineage>
</organism>
<dbReference type="InterPro" id="IPR017941">
    <property type="entry name" value="Rieske_2Fe-2S"/>
</dbReference>
<keyword evidence="4 10" id="KW-0223">Dioxygenase</keyword>
<dbReference type="SUPFAM" id="SSF55961">
    <property type="entry name" value="Bet v1-like"/>
    <property type="match status" value="1"/>
</dbReference>
<dbReference type="PROSITE" id="PS00570">
    <property type="entry name" value="RING_HYDROXYL_ALPHA"/>
    <property type="match status" value="1"/>
</dbReference>
<evidence type="ECO:0000256" key="8">
    <source>
        <dbReference type="ARBA" id="ARBA00023027"/>
    </source>
</evidence>
<protein>
    <submittedName>
        <fullName evidence="10">Aromatic ring-hydroxylating dioxygenase subunit alpha</fullName>
    </submittedName>
</protein>
<keyword evidence="5" id="KW-0560">Oxidoreductase</keyword>
<keyword evidence="3" id="KW-0479">Metal-binding</keyword>
<evidence type="ECO:0000256" key="5">
    <source>
        <dbReference type="ARBA" id="ARBA00023002"/>
    </source>
</evidence>
<sequence length="401" mass="45393">MAMTAIDQLNDLVDWENGYVSSAIHFDEEIYKVELQRVFERSWLLVGHADMVPTPGSFVTNYMGEVPVIITRDNTNGIRVLVNRCAHRGNQVCLFDRGQTRGFVCSYHGWSYGLDGALTGVPIEQHVYPDGLDKSKHGLETVRVANFHGLIFATFDANAPSLEDWLGEDTIWYLEHFVLSLDLGGLELLPGFHRYYSPGNWKLNAENFIGDNYHVFVATHVAWLAVCRDFVERGIAVPMTTYPTGDGSTLYEISTGLKKGSVPVGMGLVIADDVGFKRDFEGAQRLGPEAVEWVEHRYNVLQNLQKDRETKMYGFMNAGIFPNISLMGFLSPMLGRHFQLWHPRGVRAHEGWQWTMVEKDAPQVVKDIAIQRVYQGSTWRGGGTRRCRELRTHRGRFCTAT</sequence>
<keyword evidence="7" id="KW-0411">Iron-sulfur</keyword>
<dbReference type="InterPro" id="IPR015881">
    <property type="entry name" value="ARHD_Rieske_2Fe_2S"/>
</dbReference>
<evidence type="ECO:0000256" key="1">
    <source>
        <dbReference type="ARBA" id="ARBA00008751"/>
    </source>
</evidence>
<keyword evidence="11" id="KW-1185">Reference proteome</keyword>
<dbReference type="PRINTS" id="PR00090">
    <property type="entry name" value="RNGDIOXGNASE"/>
</dbReference>
<evidence type="ECO:0000256" key="4">
    <source>
        <dbReference type="ARBA" id="ARBA00022964"/>
    </source>
</evidence>
<dbReference type="GO" id="GO:0004497">
    <property type="term" value="F:monooxygenase activity"/>
    <property type="evidence" value="ECO:0007669"/>
    <property type="project" value="UniProtKB-ARBA"/>
</dbReference>
<gene>
    <name evidence="10" type="ORF">EXE63_01925</name>
</gene>
<evidence type="ECO:0000259" key="9">
    <source>
        <dbReference type="PROSITE" id="PS51296"/>
    </source>
</evidence>
<dbReference type="GO" id="GO:0016705">
    <property type="term" value="F:oxidoreductase activity, acting on paired donors, with incorporation or reduction of molecular oxygen"/>
    <property type="evidence" value="ECO:0007669"/>
    <property type="project" value="UniProtKB-ARBA"/>
</dbReference>
<dbReference type="InterPro" id="IPR036922">
    <property type="entry name" value="Rieske_2Fe-2S_sf"/>
</dbReference>
<dbReference type="Gene3D" id="3.90.380.10">
    <property type="entry name" value="Naphthalene 1,2-dioxygenase Alpha Subunit, Chain A, domain 1"/>
    <property type="match status" value="1"/>
</dbReference>
<dbReference type="PANTHER" id="PTHR43756:SF1">
    <property type="entry name" value="3-PHENYLPROPIONATE_CINNAMIC ACID DIOXYGENASE SUBUNIT ALPHA"/>
    <property type="match status" value="1"/>
</dbReference>
<keyword evidence="2" id="KW-0001">2Fe-2S</keyword>
<dbReference type="EMBL" id="CP038798">
    <property type="protein sequence ID" value="QIV79814.1"/>
    <property type="molecule type" value="Genomic_DNA"/>
</dbReference>
<name>A0A6H0RXZ8_9MYCO</name>
<evidence type="ECO:0000313" key="11">
    <source>
        <dbReference type="Proteomes" id="UP000501849"/>
    </source>
</evidence>
<dbReference type="Pfam" id="PF00355">
    <property type="entry name" value="Rieske"/>
    <property type="match status" value="1"/>
</dbReference>
<feature type="domain" description="Rieske" evidence="9">
    <location>
        <begin position="43"/>
        <end position="153"/>
    </location>
</feature>
<dbReference type="PROSITE" id="PS51296">
    <property type="entry name" value="RIESKE"/>
    <property type="match status" value="1"/>
</dbReference>
<dbReference type="PANTHER" id="PTHR43756">
    <property type="entry name" value="CHOLINE MONOOXYGENASE, CHLOROPLASTIC"/>
    <property type="match status" value="1"/>
</dbReference>
<dbReference type="Gene3D" id="2.102.10.10">
    <property type="entry name" value="Rieske [2Fe-2S] iron-sulphur domain"/>
    <property type="match status" value="1"/>
</dbReference>
<comment type="similarity">
    <text evidence="1">Belongs to the bacterial ring-hydroxylating dioxygenase alpha subunit family.</text>
</comment>
<evidence type="ECO:0000256" key="6">
    <source>
        <dbReference type="ARBA" id="ARBA00023004"/>
    </source>
</evidence>
<dbReference type="AlphaFoldDB" id="A0A6H0RXZ8"/>
<evidence type="ECO:0000256" key="3">
    <source>
        <dbReference type="ARBA" id="ARBA00022723"/>
    </source>
</evidence>
<keyword evidence="8" id="KW-0520">NAD</keyword>
<keyword evidence="6" id="KW-0408">Iron</keyword>
<keyword evidence="10" id="KW-0614">Plasmid</keyword>
<dbReference type="GO" id="GO:0051213">
    <property type="term" value="F:dioxygenase activity"/>
    <property type="evidence" value="ECO:0007669"/>
    <property type="project" value="UniProtKB-KW"/>
</dbReference>
<evidence type="ECO:0000256" key="7">
    <source>
        <dbReference type="ARBA" id="ARBA00023014"/>
    </source>
</evidence>
<proteinExistence type="inferred from homology"/>
<dbReference type="InterPro" id="IPR015879">
    <property type="entry name" value="Ring_hydroxy_dOase_asu_C_dom"/>
</dbReference>
<dbReference type="Proteomes" id="UP000501849">
    <property type="component" value="Plasmid unnamed2"/>
</dbReference>
<reference evidence="10 11" key="1">
    <citation type="submission" date="2019-04" db="EMBL/GenBank/DDBJ databases">
        <title>Draft, Whole-Genome Sequence of the Anthracene-degrading Mycobacterium frederiksbergense LB501T, Isolated from a Polycyclic Aromatic Hydrocarbon (PAH)-Contaminated Soil.</title>
        <authorList>
            <person name="Augelletti F."/>
        </authorList>
    </citation>
    <scope>NUCLEOTIDE SEQUENCE [LARGE SCALE GENOMIC DNA]</scope>
    <source>
        <strain evidence="10 11">LB 501T</strain>
        <plasmid evidence="10 11">unnamed2</plasmid>
    </source>
</reference>
<dbReference type="GO" id="GO:0005506">
    <property type="term" value="F:iron ion binding"/>
    <property type="evidence" value="ECO:0007669"/>
    <property type="project" value="InterPro"/>
</dbReference>
<evidence type="ECO:0000256" key="2">
    <source>
        <dbReference type="ARBA" id="ARBA00022714"/>
    </source>
</evidence>
<dbReference type="SUPFAM" id="SSF50022">
    <property type="entry name" value="ISP domain"/>
    <property type="match status" value="1"/>
</dbReference>
<dbReference type="InterPro" id="IPR001663">
    <property type="entry name" value="Rng_hydr_dOase-A"/>
</dbReference>
<geneLocation type="plasmid" evidence="10 11">
    <name>unnamed2</name>
</geneLocation>
<dbReference type="KEGG" id="mfre:EXE63_01925"/>